<accession>A0ABP9A8F3</accession>
<dbReference type="EMBL" id="BAABKO010000003">
    <property type="protein sequence ID" value="GAA4776418.1"/>
    <property type="molecule type" value="Genomic_DNA"/>
</dbReference>
<keyword evidence="1" id="KW-0812">Transmembrane</keyword>
<evidence type="ECO:0000313" key="2">
    <source>
        <dbReference type="EMBL" id="GAA4776418.1"/>
    </source>
</evidence>
<dbReference type="Proteomes" id="UP001501645">
    <property type="component" value="Unassembled WGS sequence"/>
</dbReference>
<proteinExistence type="predicted"/>
<protein>
    <submittedName>
        <fullName evidence="2">Uncharacterized protein</fullName>
    </submittedName>
</protein>
<feature type="transmembrane region" description="Helical" evidence="1">
    <location>
        <begin position="34"/>
        <end position="55"/>
    </location>
</feature>
<keyword evidence="1" id="KW-1133">Transmembrane helix</keyword>
<organism evidence="2 3">
    <name type="scientific">Microbacterium gilvum</name>
    <dbReference type="NCBI Taxonomy" id="1336204"/>
    <lineage>
        <taxon>Bacteria</taxon>
        <taxon>Bacillati</taxon>
        <taxon>Actinomycetota</taxon>
        <taxon>Actinomycetes</taxon>
        <taxon>Micrococcales</taxon>
        <taxon>Microbacteriaceae</taxon>
        <taxon>Microbacterium</taxon>
    </lineage>
</organism>
<keyword evidence="1" id="KW-0472">Membrane</keyword>
<evidence type="ECO:0000313" key="3">
    <source>
        <dbReference type="Proteomes" id="UP001501645"/>
    </source>
</evidence>
<name>A0ABP9A8F3_9MICO</name>
<gene>
    <name evidence="2" type="ORF">GCM10023351_21330</name>
</gene>
<evidence type="ECO:0000256" key="1">
    <source>
        <dbReference type="SAM" id="Phobius"/>
    </source>
</evidence>
<keyword evidence="3" id="KW-1185">Reference proteome</keyword>
<comment type="caution">
    <text evidence="2">The sequence shown here is derived from an EMBL/GenBank/DDBJ whole genome shotgun (WGS) entry which is preliminary data.</text>
</comment>
<reference evidence="3" key="1">
    <citation type="journal article" date="2019" name="Int. J. Syst. Evol. Microbiol.">
        <title>The Global Catalogue of Microorganisms (GCM) 10K type strain sequencing project: providing services to taxonomists for standard genome sequencing and annotation.</title>
        <authorList>
            <consortium name="The Broad Institute Genomics Platform"/>
            <consortium name="The Broad Institute Genome Sequencing Center for Infectious Disease"/>
            <person name="Wu L."/>
            <person name="Ma J."/>
        </authorList>
    </citation>
    <scope>NUCLEOTIDE SEQUENCE [LARGE SCALE GENOMIC DNA]</scope>
    <source>
        <strain evidence="3">JCM 18537</strain>
    </source>
</reference>
<sequence length="81" mass="8563">MRKLPPRILGSLVGGLIVLTNTRTILRSIETPDATLGVVLAAIAVVWIAAVAWSIRAHRRARRAERAGTAEAAAAEPALVD</sequence>